<proteinExistence type="predicted"/>
<dbReference type="EMBL" id="JAYGII010000002">
    <property type="protein sequence ID" value="MEA5444487.1"/>
    <property type="molecule type" value="Genomic_DNA"/>
</dbReference>
<name>A0AAP6JDN0_9GAMM</name>
<dbReference type="Proteomes" id="UP001302316">
    <property type="component" value="Unassembled WGS sequence"/>
</dbReference>
<evidence type="ECO:0000313" key="2">
    <source>
        <dbReference type="EMBL" id="MEA5444487.1"/>
    </source>
</evidence>
<feature type="region of interest" description="Disordered" evidence="1">
    <location>
        <begin position="119"/>
        <end position="164"/>
    </location>
</feature>
<reference evidence="2 3" key="1">
    <citation type="submission" date="2023-12" db="EMBL/GenBank/DDBJ databases">
        <title>Whole-genome sequencing of halo(alkali)philic microorganisms from hypersaline lakes.</title>
        <authorList>
            <person name="Sorokin D.Y."/>
            <person name="Merkel A.Y."/>
            <person name="Messina E."/>
            <person name="Yakimov M."/>
        </authorList>
    </citation>
    <scope>NUCLEOTIDE SEQUENCE [LARGE SCALE GENOMIC DNA]</scope>
    <source>
        <strain evidence="2 3">AB-CW1</strain>
    </source>
</reference>
<dbReference type="AlphaFoldDB" id="A0AAP6JDN0"/>
<comment type="caution">
    <text evidence="2">The sequence shown here is derived from an EMBL/GenBank/DDBJ whole genome shotgun (WGS) entry which is preliminary data.</text>
</comment>
<dbReference type="RefSeq" id="WP_346049738.1">
    <property type="nucleotide sequence ID" value="NZ_JAYGII010000002.1"/>
</dbReference>
<sequence>MLKMQHFSVLGLTLLLSVLLGACAGNHLRTVDRQVVGVDEFLTHINALTEEVIEADDDEFSEDQVQKIARLNEQLNQRLADVSEVEELSDKERDEIFAMSEDFYATVFPDREDTRTICRNEAPTGSRIPETRCTTVKDRRQETEQTQDRVREMQHRPQQTGGDG</sequence>
<dbReference type="PROSITE" id="PS51257">
    <property type="entry name" value="PROKAR_LIPOPROTEIN"/>
    <property type="match status" value="1"/>
</dbReference>
<protein>
    <submittedName>
        <fullName evidence="2">Uncharacterized protein</fullName>
    </submittedName>
</protein>
<organism evidence="2 3">
    <name type="scientific">Natronospira elongata</name>
    <dbReference type="NCBI Taxonomy" id="3110268"/>
    <lineage>
        <taxon>Bacteria</taxon>
        <taxon>Pseudomonadati</taxon>
        <taxon>Pseudomonadota</taxon>
        <taxon>Gammaproteobacteria</taxon>
        <taxon>Natronospirales</taxon>
        <taxon>Natronospiraceae</taxon>
        <taxon>Natronospira</taxon>
    </lineage>
</organism>
<feature type="compositionally biased region" description="Basic and acidic residues" evidence="1">
    <location>
        <begin position="135"/>
        <end position="155"/>
    </location>
</feature>
<gene>
    <name evidence="2" type="ORF">VCB98_01465</name>
</gene>
<accession>A0AAP6JDN0</accession>
<evidence type="ECO:0000313" key="3">
    <source>
        <dbReference type="Proteomes" id="UP001302316"/>
    </source>
</evidence>
<keyword evidence="3" id="KW-1185">Reference proteome</keyword>
<evidence type="ECO:0000256" key="1">
    <source>
        <dbReference type="SAM" id="MobiDB-lite"/>
    </source>
</evidence>